<dbReference type="AlphaFoldDB" id="A0A937FWJ6"/>
<protein>
    <submittedName>
        <fullName evidence="1">Uncharacterized protein</fullName>
    </submittedName>
</protein>
<evidence type="ECO:0000313" key="1">
    <source>
        <dbReference type="EMBL" id="MBL6445695.1"/>
    </source>
</evidence>
<gene>
    <name evidence="1" type="ORF">JMN32_05205</name>
</gene>
<keyword evidence="2" id="KW-1185">Reference proteome</keyword>
<dbReference type="RefSeq" id="WP_202855238.1">
    <property type="nucleotide sequence ID" value="NZ_JAEUGD010000018.1"/>
</dbReference>
<proteinExistence type="predicted"/>
<name>A0A937FWJ6_9BACT</name>
<dbReference type="Proteomes" id="UP000614216">
    <property type="component" value="Unassembled WGS sequence"/>
</dbReference>
<reference evidence="1" key="1">
    <citation type="submission" date="2021-01" db="EMBL/GenBank/DDBJ databases">
        <title>Fulvivirga kasyanovii gen. nov., sp nov., a novel member of the phylum Bacteroidetes isolated from seawater in a mussel farm.</title>
        <authorList>
            <person name="Zhao L.-H."/>
            <person name="Wang Z.-J."/>
        </authorList>
    </citation>
    <scope>NUCLEOTIDE SEQUENCE</scope>
    <source>
        <strain evidence="1">29W222</strain>
    </source>
</reference>
<accession>A0A937FWJ6</accession>
<organism evidence="1 2">
    <name type="scientific">Fulvivirga marina</name>
    <dbReference type="NCBI Taxonomy" id="2494733"/>
    <lineage>
        <taxon>Bacteria</taxon>
        <taxon>Pseudomonadati</taxon>
        <taxon>Bacteroidota</taxon>
        <taxon>Cytophagia</taxon>
        <taxon>Cytophagales</taxon>
        <taxon>Fulvivirgaceae</taxon>
        <taxon>Fulvivirga</taxon>
    </lineage>
</organism>
<sequence length="174" mass="20574">MIDQTIKENVLKPNNAFWVENIIKARIAETIIKELFRSLGYEVYYYGMENSVPALTNKLSRCEDETSLGIRRMPDLVVFDQNRKRSFYIEVKFKADGAYSKVELKENPYDSAFVVVVTKKHIKCLTVKEIKEGKKLRKYPDNYLGDRPEFEFSEEQREMIKSFCDYALKYYQCV</sequence>
<comment type="caution">
    <text evidence="1">The sequence shown here is derived from an EMBL/GenBank/DDBJ whole genome shotgun (WGS) entry which is preliminary data.</text>
</comment>
<dbReference type="EMBL" id="JAEUGD010000018">
    <property type="protein sequence ID" value="MBL6445695.1"/>
    <property type="molecule type" value="Genomic_DNA"/>
</dbReference>
<evidence type="ECO:0000313" key="2">
    <source>
        <dbReference type="Proteomes" id="UP000614216"/>
    </source>
</evidence>